<dbReference type="Proteomes" id="UP000013909">
    <property type="component" value="Unassembled WGS sequence"/>
</dbReference>
<dbReference type="InterPro" id="IPR010496">
    <property type="entry name" value="AL/BT2_dom"/>
</dbReference>
<feature type="signal peptide" evidence="1">
    <location>
        <begin position="1"/>
        <end position="20"/>
    </location>
</feature>
<comment type="caution">
    <text evidence="3">The sequence shown here is derived from an EMBL/GenBank/DDBJ whole genome shotgun (WGS) entry which is preliminary data.</text>
</comment>
<dbReference type="Pfam" id="PF06439">
    <property type="entry name" value="3keto-disac_hyd"/>
    <property type="match status" value="1"/>
</dbReference>
<dbReference type="Pfam" id="PF07691">
    <property type="entry name" value="PA14"/>
    <property type="match status" value="1"/>
</dbReference>
<dbReference type="InterPro" id="IPR037524">
    <property type="entry name" value="PA14/GLEYA"/>
</dbReference>
<evidence type="ECO:0000313" key="3">
    <source>
        <dbReference type="EMBL" id="EON79064.1"/>
    </source>
</evidence>
<reference evidence="3 4" key="1">
    <citation type="submission" date="2013-02" db="EMBL/GenBank/DDBJ databases">
        <title>A novel strain isolated from Lonar lake, Maharashtra, India.</title>
        <authorList>
            <person name="Singh A."/>
        </authorList>
    </citation>
    <scope>NUCLEOTIDE SEQUENCE [LARGE SCALE GENOMIC DNA]</scope>
    <source>
        <strain evidence="3 4">AK24</strain>
    </source>
</reference>
<evidence type="ECO:0000313" key="4">
    <source>
        <dbReference type="Proteomes" id="UP000013909"/>
    </source>
</evidence>
<keyword evidence="1" id="KW-0732">Signal</keyword>
<accession>R7ZYB9</accession>
<dbReference type="PROSITE" id="PS51820">
    <property type="entry name" value="PA14"/>
    <property type="match status" value="1"/>
</dbReference>
<gene>
    <name evidence="3" type="ORF">ADIS_0481</name>
</gene>
<dbReference type="STRING" id="1232681.ADIS_0481"/>
<dbReference type="Gene3D" id="3.90.182.10">
    <property type="entry name" value="Toxin - Anthrax Protective Antigen,domain 1"/>
    <property type="match status" value="1"/>
</dbReference>
<evidence type="ECO:0000259" key="2">
    <source>
        <dbReference type="PROSITE" id="PS51820"/>
    </source>
</evidence>
<dbReference type="EMBL" id="AQHR01000020">
    <property type="protein sequence ID" value="EON79064.1"/>
    <property type="molecule type" value="Genomic_DNA"/>
</dbReference>
<name>R7ZYB9_9BACT</name>
<protein>
    <recommendedName>
        <fullName evidence="2">PA14 domain-containing protein</fullName>
    </recommendedName>
</protein>
<evidence type="ECO:0000256" key="1">
    <source>
        <dbReference type="SAM" id="SignalP"/>
    </source>
</evidence>
<organism evidence="3 4">
    <name type="scientific">Lunatimonas lonarensis</name>
    <dbReference type="NCBI Taxonomy" id="1232681"/>
    <lineage>
        <taxon>Bacteria</taxon>
        <taxon>Pseudomonadati</taxon>
        <taxon>Bacteroidota</taxon>
        <taxon>Cytophagia</taxon>
        <taxon>Cytophagales</taxon>
        <taxon>Cyclobacteriaceae</taxon>
    </lineage>
</organism>
<dbReference type="RefSeq" id="WP_010852630.1">
    <property type="nucleotide sequence ID" value="NZ_AQHR01000020.1"/>
</dbReference>
<keyword evidence="4" id="KW-1185">Reference proteome</keyword>
<dbReference type="Gene3D" id="2.60.120.560">
    <property type="entry name" value="Exo-inulinase, domain 1"/>
    <property type="match status" value="1"/>
</dbReference>
<dbReference type="AlphaFoldDB" id="R7ZYB9"/>
<dbReference type="GO" id="GO:0016787">
    <property type="term" value="F:hydrolase activity"/>
    <property type="evidence" value="ECO:0007669"/>
    <property type="project" value="InterPro"/>
</dbReference>
<feature type="chain" id="PRO_5004462039" description="PA14 domain-containing protein" evidence="1">
    <location>
        <begin position="21"/>
        <end position="607"/>
    </location>
</feature>
<dbReference type="OrthoDB" id="938897at2"/>
<sequence>MRVATFLMVFIFLRAASVSAQEVRVISDWKDFGPIPKTWKQVGHVQGHWDQTDFVSTARGTGILVNPPKPKNGPHLVSGFEHGDMELELEFMVPKGSNSGVYLQGRYEIQILDSWGKQIVNSGDAGGIYQRFDLETRRGFEGKAPRMNVSKAPGLWQHFKIVFEAPRFNARGEKIKNAKFVQVFQNGVLIHENVEVTGPTTSALFEDERELGPLMIQGDHGPVAIRNMKYKLFGSPVPEIENLRYDYYKGKFQTLAEYEGKTPEETGSLNKITWDLGHGVLDFAYEYTGSLAIEAAGDYTFSLSTFGRTSLYVNGENLLEDGAEPSRSKTIHLETGKVPFKLIFYKPNYPGRRPQLGFYVEGPGIKKSPLHDPNSYVEHVIRKPLYVDAIQEPVVLRGFLSHGGRVRTHTVGVGEPIGTHLAYDLQLGAPLQIWRGGFLDTSPMWRQRGESQLMVPTGATVDLAAGPAIAKLPTRESAWPDSLRADLLQIQGYVLNRARRPTFKYVFDQVAVEDYFEPELDGKAISRTLTYKNFGQSQDYWARIIAAENIEAIGDGVYLIDKGAYYVKLANSVLPGSQIRNTALGQELMVPLSTSPEATTIQYSLIY</sequence>
<dbReference type="SUPFAM" id="SSF56988">
    <property type="entry name" value="Anthrax protective antigen"/>
    <property type="match status" value="1"/>
</dbReference>
<feature type="domain" description="PA14" evidence="2">
    <location>
        <begin position="238"/>
        <end position="374"/>
    </location>
</feature>
<proteinExistence type="predicted"/>
<dbReference type="InterPro" id="IPR011658">
    <property type="entry name" value="PA14_dom"/>
</dbReference>